<comment type="caution">
    <text evidence="4">The sequence shown here is derived from an EMBL/GenBank/DDBJ whole genome shotgun (WGS) entry which is preliminary data.</text>
</comment>
<reference evidence="4 5" key="1">
    <citation type="journal article" date="2021" name="Nat. Commun.">
        <title>Incipient diploidization of the medicinal plant Perilla within 10,000 years.</title>
        <authorList>
            <person name="Zhang Y."/>
            <person name="Shen Q."/>
            <person name="Leng L."/>
            <person name="Zhang D."/>
            <person name="Chen S."/>
            <person name="Shi Y."/>
            <person name="Ning Z."/>
            <person name="Chen S."/>
        </authorList>
    </citation>
    <scope>NUCLEOTIDE SEQUENCE [LARGE SCALE GENOMIC DNA]</scope>
    <source>
        <strain evidence="5">cv. PC099</strain>
    </source>
</reference>
<dbReference type="AlphaFoldDB" id="A0AAD4P3L8"/>
<feature type="compositionally biased region" description="Basic and acidic residues" evidence="3">
    <location>
        <begin position="124"/>
        <end position="149"/>
    </location>
</feature>
<dbReference type="InterPro" id="IPR040389">
    <property type="entry name" value="SMR"/>
</dbReference>
<feature type="compositionally biased region" description="Basic and acidic residues" evidence="3">
    <location>
        <begin position="36"/>
        <end position="53"/>
    </location>
</feature>
<dbReference type="EMBL" id="SDAM02000322">
    <property type="protein sequence ID" value="KAH6824847.1"/>
    <property type="molecule type" value="Genomic_DNA"/>
</dbReference>
<dbReference type="GO" id="GO:0005634">
    <property type="term" value="C:nucleus"/>
    <property type="evidence" value="ECO:0007669"/>
    <property type="project" value="TreeGrafter"/>
</dbReference>
<proteinExistence type="predicted"/>
<evidence type="ECO:0000313" key="5">
    <source>
        <dbReference type="Proteomes" id="UP001190926"/>
    </source>
</evidence>
<dbReference type="PANTHER" id="PTHR33142:SF114">
    <property type="entry name" value="CYCLIN-DEPENDENT PROTEIN KINASE INHIBITOR SMR14"/>
    <property type="match status" value="1"/>
</dbReference>
<keyword evidence="1" id="KW-0649">Protein kinase inhibitor</keyword>
<keyword evidence="2" id="KW-0131">Cell cycle</keyword>
<accession>A0AAD4P3L8</accession>
<name>A0AAD4P3L8_PERFH</name>
<dbReference type="GO" id="GO:0004860">
    <property type="term" value="F:protein kinase inhibitor activity"/>
    <property type="evidence" value="ECO:0007669"/>
    <property type="project" value="UniProtKB-KW"/>
</dbReference>
<feature type="compositionally biased region" description="Polar residues" evidence="3">
    <location>
        <begin position="1"/>
        <end position="11"/>
    </location>
</feature>
<evidence type="ECO:0000256" key="1">
    <source>
        <dbReference type="ARBA" id="ARBA00023013"/>
    </source>
</evidence>
<feature type="region of interest" description="Disordered" evidence="3">
    <location>
        <begin position="1"/>
        <end position="104"/>
    </location>
</feature>
<evidence type="ECO:0000256" key="3">
    <source>
        <dbReference type="SAM" id="MobiDB-lite"/>
    </source>
</evidence>
<dbReference type="PANTHER" id="PTHR33142">
    <property type="entry name" value="CYCLIN-DEPENDENT PROTEIN KINASE INHIBITOR SMR13"/>
    <property type="match status" value="1"/>
</dbReference>
<evidence type="ECO:0000313" key="4">
    <source>
        <dbReference type="EMBL" id="KAH6824847.1"/>
    </source>
</evidence>
<gene>
    <name evidence="4" type="ORF">C2S53_010922</name>
</gene>
<feature type="region of interest" description="Disordered" evidence="3">
    <location>
        <begin position="118"/>
        <end position="182"/>
    </location>
</feature>
<feature type="non-terminal residue" evidence="4">
    <location>
        <position position="206"/>
    </location>
</feature>
<protein>
    <submittedName>
        <fullName evidence="4">Uncharacterized protein</fullName>
    </submittedName>
</protein>
<dbReference type="GO" id="GO:0032875">
    <property type="term" value="P:regulation of DNA endoreduplication"/>
    <property type="evidence" value="ECO:0007669"/>
    <property type="project" value="InterPro"/>
</dbReference>
<keyword evidence="5" id="KW-1185">Reference proteome</keyword>
<dbReference type="Proteomes" id="UP001190926">
    <property type="component" value="Unassembled WGS sequence"/>
</dbReference>
<organism evidence="4 5">
    <name type="scientific">Perilla frutescens var. hirtella</name>
    <name type="common">Perilla citriodora</name>
    <name type="synonym">Perilla setoyensis</name>
    <dbReference type="NCBI Taxonomy" id="608512"/>
    <lineage>
        <taxon>Eukaryota</taxon>
        <taxon>Viridiplantae</taxon>
        <taxon>Streptophyta</taxon>
        <taxon>Embryophyta</taxon>
        <taxon>Tracheophyta</taxon>
        <taxon>Spermatophyta</taxon>
        <taxon>Magnoliopsida</taxon>
        <taxon>eudicotyledons</taxon>
        <taxon>Gunneridae</taxon>
        <taxon>Pentapetalae</taxon>
        <taxon>asterids</taxon>
        <taxon>lamiids</taxon>
        <taxon>Lamiales</taxon>
        <taxon>Lamiaceae</taxon>
        <taxon>Nepetoideae</taxon>
        <taxon>Elsholtzieae</taxon>
        <taxon>Perilla</taxon>
    </lineage>
</organism>
<evidence type="ECO:0000256" key="2">
    <source>
        <dbReference type="ARBA" id="ARBA00023306"/>
    </source>
</evidence>
<sequence length="206" mass="23341">MSTYIMLQNSETIKHDDPSPNHEIQSGFHENLGNTDRGEEESHAKFKGGEEAKISSTESENSVPEEDDDGFKTPASSREHKIPVMTETPPPPSRKRRPESNLIGRPWRELRRRLVFVAEADAESNAKSKGGEEKSEVKISSRESEKSVPEEYDDGFKTPTSSIEHKIPSMTKSPPAPIKKRPPYSKLIWRTSEELRRRLLFVAEAE</sequence>